<feature type="compositionally biased region" description="Low complexity" evidence="1">
    <location>
        <begin position="392"/>
        <end position="402"/>
    </location>
</feature>
<gene>
    <name evidence="3" type="ORF">BZ3500_MVSOF-1268-A1-R1_CHR1-3G02086</name>
</gene>
<feature type="compositionally biased region" description="Acidic residues" evidence="1">
    <location>
        <begin position="707"/>
        <end position="725"/>
    </location>
</feature>
<feature type="region of interest" description="Disordered" evidence="1">
    <location>
        <begin position="252"/>
        <end position="343"/>
    </location>
</feature>
<evidence type="ECO:0000256" key="1">
    <source>
        <dbReference type="SAM" id="MobiDB-lite"/>
    </source>
</evidence>
<proteinExistence type="predicted"/>
<feature type="compositionally biased region" description="Polar residues" evidence="1">
    <location>
        <begin position="172"/>
        <end position="196"/>
    </location>
</feature>
<accession>A0A2X0MM71</accession>
<feature type="compositionally biased region" description="Polar residues" evidence="1">
    <location>
        <begin position="474"/>
        <end position="490"/>
    </location>
</feature>
<feature type="region of interest" description="Disordered" evidence="1">
    <location>
        <begin position="707"/>
        <end position="747"/>
    </location>
</feature>
<feature type="compositionally biased region" description="Polar residues" evidence="1">
    <location>
        <begin position="835"/>
        <end position="854"/>
    </location>
</feature>
<sequence>MQNAPQRFMITVELRDAESDQLIKRFSGVRGWRDLGRGGHRADASELGLSTGLFRREGTQVMSAKHARIKWDTVRRVRDGNPGDELYSPVVEIMDLGSTNGTDLRRRGQSAITKLLPQSLYRIQDGDMLTFGKHLVGDRDKKAHRPLTLRVKITESEIGADDCAAASVPDGRSTTAHSPSPTQAKLDPSQKQCSVQEDSDTESDRHGSEVGEDVNTMMIPPKTPNEPSRQPPSKGYGLTEEQLVLHDEENATVDDKASFSDPAADSKLGVSSDAIDLTEEKSVSDRESATSDVPRSDIADRGSQTSGLQQSNESDRAEAAKQELDIVMSSDQATNERVDDRPKHSLVYVIEQCDSFNEESDDNNLSHLYDSNEHASMCESHSDEEESDEDASNSGSDGYSSNDDSHVPWASDHSSVYDSDCEEITSHQVPRPIQRSKSASDRTHERRRVIFSSDEEGDEEGRDGDEEVKGPPFSYSSRGATTPPSSSVRKPSSLPKIHTQLGSSAADDAKKEESVDQADRQSSISSFASLSSSDHESDLASQHEEEDEDGYALSSGIPHTKALRASLRALDCLLEARTQVKFTQSRIKELFDPSTSSASIGGLEHVTPSLEPTTAEGNTKFAMDESAELSPMRTHTATVIAPSAQVVAPYKAPRIVRVASTDVQGTERARSESLGLPAPLPALSPKSKSHVDFDPDLDEIDLFVEGENESDLDSDPVEEDTDPSSDVDGQYCGMGRQKSSETPARPIKGIVTIERAAAPEPFKVHEHEAQELEGEFFAPTQKCSADIEAIQQTPSKKRIFSDMEASDEVALRDEEGQDLPPSTLSDDNKSDTIIDVQQTPPQPSEGTSNDSTPPSKRRRVSFRDVSLGFGVGVVATLWGLTTMSESFMQSIIE</sequence>
<feature type="region of interest" description="Disordered" evidence="1">
    <location>
        <begin position="164"/>
        <end position="236"/>
    </location>
</feature>
<feature type="compositionally biased region" description="Basic and acidic residues" evidence="1">
    <location>
        <begin position="334"/>
        <end position="343"/>
    </location>
</feature>
<feature type="compositionally biased region" description="Basic and acidic residues" evidence="1">
    <location>
        <begin position="533"/>
        <end position="543"/>
    </location>
</feature>
<protein>
    <submittedName>
        <fullName evidence="3">BZ3500_MvSof-1268-A1-R1_Chr1-3g02086 protein</fullName>
    </submittedName>
</protein>
<keyword evidence="4" id="KW-1185">Reference proteome</keyword>
<evidence type="ECO:0000313" key="4">
    <source>
        <dbReference type="Proteomes" id="UP000249723"/>
    </source>
</evidence>
<organism evidence="3 4">
    <name type="scientific">Microbotryum saponariae</name>
    <dbReference type="NCBI Taxonomy" id="289078"/>
    <lineage>
        <taxon>Eukaryota</taxon>
        <taxon>Fungi</taxon>
        <taxon>Dikarya</taxon>
        <taxon>Basidiomycota</taxon>
        <taxon>Pucciniomycotina</taxon>
        <taxon>Microbotryomycetes</taxon>
        <taxon>Microbotryales</taxon>
        <taxon>Microbotryaceae</taxon>
        <taxon>Microbotryum</taxon>
    </lineage>
</organism>
<feature type="compositionally biased region" description="Low complexity" evidence="1">
    <location>
        <begin position="522"/>
        <end position="532"/>
    </location>
</feature>
<evidence type="ECO:0000313" key="3">
    <source>
        <dbReference type="EMBL" id="SCZ90592.1"/>
    </source>
</evidence>
<dbReference type="AlphaFoldDB" id="A0A2X0MM71"/>
<dbReference type="EMBL" id="FMWP01000014">
    <property type="protein sequence ID" value="SCZ90592.1"/>
    <property type="molecule type" value="Genomic_DNA"/>
</dbReference>
<feature type="region of interest" description="Disordered" evidence="1">
    <location>
        <begin position="356"/>
        <end position="555"/>
    </location>
</feature>
<feature type="region of interest" description="Disordered" evidence="1">
    <location>
        <begin position="794"/>
        <end position="859"/>
    </location>
</feature>
<feature type="compositionally biased region" description="Basic and acidic residues" evidence="1">
    <location>
        <begin position="313"/>
        <end position="324"/>
    </location>
</feature>
<feature type="compositionally biased region" description="Basic and acidic residues" evidence="1">
    <location>
        <begin position="278"/>
        <end position="300"/>
    </location>
</feature>
<dbReference type="Proteomes" id="UP000249723">
    <property type="component" value="Unassembled WGS sequence"/>
</dbReference>
<dbReference type="Pfam" id="PF00498">
    <property type="entry name" value="FHA"/>
    <property type="match status" value="1"/>
</dbReference>
<feature type="compositionally biased region" description="Polar residues" evidence="1">
    <location>
        <begin position="302"/>
        <end position="312"/>
    </location>
</feature>
<dbReference type="Gene3D" id="2.60.200.20">
    <property type="match status" value="1"/>
</dbReference>
<reference evidence="4" key="1">
    <citation type="submission" date="2016-10" db="EMBL/GenBank/DDBJ databases">
        <authorList>
            <person name="Jeantristanb JTB J.-T."/>
            <person name="Ricardo R."/>
        </authorList>
    </citation>
    <scope>NUCLEOTIDE SEQUENCE [LARGE SCALE GENOMIC DNA]</scope>
</reference>
<feature type="region of interest" description="Disordered" evidence="1">
    <location>
        <begin position="663"/>
        <end position="694"/>
    </location>
</feature>
<dbReference type="PROSITE" id="PS50006">
    <property type="entry name" value="FHA_DOMAIN"/>
    <property type="match status" value="1"/>
</dbReference>
<feature type="compositionally biased region" description="Low complexity" evidence="1">
    <location>
        <begin position="673"/>
        <end position="686"/>
    </location>
</feature>
<dbReference type="OrthoDB" id="2536969at2759"/>
<feature type="compositionally biased region" description="Basic and acidic residues" evidence="1">
    <location>
        <begin position="507"/>
        <end position="519"/>
    </location>
</feature>
<name>A0A2X0MM71_9BASI</name>
<feature type="domain" description="FHA" evidence="2">
    <location>
        <begin position="33"/>
        <end position="109"/>
    </location>
</feature>
<feature type="region of interest" description="Disordered" evidence="1">
    <location>
        <begin position="593"/>
        <end position="616"/>
    </location>
</feature>
<feature type="compositionally biased region" description="Acidic residues" evidence="1">
    <location>
        <begin position="453"/>
        <end position="466"/>
    </location>
</feature>
<evidence type="ECO:0000259" key="2">
    <source>
        <dbReference type="PROSITE" id="PS50006"/>
    </source>
</evidence>
<dbReference type="InterPro" id="IPR000253">
    <property type="entry name" value="FHA_dom"/>
</dbReference>
<feature type="compositionally biased region" description="Acidic residues" evidence="1">
    <location>
        <begin position="382"/>
        <end position="391"/>
    </location>
</feature>
<dbReference type="SUPFAM" id="SSF49879">
    <property type="entry name" value="SMAD/FHA domain"/>
    <property type="match status" value="1"/>
</dbReference>
<dbReference type="STRING" id="289078.A0A2X0MM71"/>
<dbReference type="InterPro" id="IPR008984">
    <property type="entry name" value="SMAD_FHA_dom_sf"/>
</dbReference>